<proteinExistence type="predicted"/>
<evidence type="ECO:0000256" key="1">
    <source>
        <dbReference type="SAM" id="MobiDB-lite"/>
    </source>
</evidence>
<name>A0AAE3FV45_9EURY</name>
<feature type="compositionally biased region" description="Acidic residues" evidence="1">
    <location>
        <begin position="90"/>
        <end position="100"/>
    </location>
</feature>
<dbReference type="Proteomes" id="UP001203207">
    <property type="component" value="Unassembled WGS sequence"/>
</dbReference>
<accession>A0AAE3FV45</accession>
<reference evidence="2" key="1">
    <citation type="journal article" date="2022" name="Syst. Appl. Microbiol.">
        <title>Natronocalculus amylovorans gen. nov., sp. nov., and Natranaeroarchaeum aerophilus sp. nov., dominant culturable amylolytic natronoarchaea from hypersaline soda lakes in southwestern Siberia.</title>
        <authorList>
            <person name="Sorokin D.Y."/>
            <person name="Elcheninov A.G."/>
            <person name="Khizhniak T.V."/>
            <person name="Koenen M."/>
            <person name="Bale N.J."/>
            <person name="Damste J.S.S."/>
            <person name="Kublanov I.V."/>
        </authorList>
    </citation>
    <scope>NUCLEOTIDE SEQUENCE</scope>
    <source>
        <strain evidence="2">AArc-St2</strain>
    </source>
</reference>
<gene>
    <name evidence="2" type="ORF">AArcSt2_02055</name>
</gene>
<evidence type="ECO:0000313" key="3">
    <source>
        <dbReference type="Proteomes" id="UP001203207"/>
    </source>
</evidence>
<comment type="caution">
    <text evidence="2">The sequence shown here is derived from an EMBL/GenBank/DDBJ whole genome shotgun (WGS) entry which is preliminary data.</text>
</comment>
<dbReference type="EMBL" id="JAKRVX010000001">
    <property type="protein sequence ID" value="MCL9815715.1"/>
    <property type="molecule type" value="Genomic_DNA"/>
</dbReference>
<evidence type="ECO:0000313" key="2">
    <source>
        <dbReference type="EMBL" id="MCL9815715.1"/>
    </source>
</evidence>
<reference evidence="2" key="2">
    <citation type="submission" date="2022-02" db="EMBL/GenBank/DDBJ databases">
        <authorList>
            <person name="Elcheninov A.G."/>
            <person name="Sorokin D.Y."/>
            <person name="Kublanov I.V."/>
        </authorList>
    </citation>
    <scope>NUCLEOTIDE SEQUENCE</scope>
    <source>
        <strain evidence="2">AArc-St2</strain>
    </source>
</reference>
<dbReference type="AlphaFoldDB" id="A0AAE3FV45"/>
<dbReference type="Pfam" id="PF11213">
    <property type="entry name" value="DUF3006"/>
    <property type="match status" value="1"/>
</dbReference>
<sequence length="100" mass="11139">MTTHVYTGVVDRIVDDTTAVILLERNGTTIEQLDVPKETLPTDGQHEGAVFEITVRFAIESMEYLPETEVDRKQAAQDRLDGLSKRLGESDDDAESTESQ</sequence>
<dbReference type="RefSeq" id="WP_174652753.1">
    <property type="nucleotide sequence ID" value="NZ_JAKRVX010000001.1"/>
</dbReference>
<dbReference type="InterPro" id="IPR021377">
    <property type="entry name" value="DUF3006"/>
</dbReference>
<protein>
    <submittedName>
        <fullName evidence="2">DUF3006 domain-containing protein</fullName>
    </submittedName>
</protein>
<feature type="compositionally biased region" description="Basic and acidic residues" evidence="1">
    <location>
        <begin position="69"/>
        <end position="89"/>
    </location>
</feature>
<keyword evidence="3" id="KW-1185">Reference proteome</keyword>
<organism evidence="2 3">
    <name type="scientific">Natronocalculus amylovorans</name>
    <dbReference type="NCBI Taxonomy" id="2917812"/>
    <lineage>
        <taxon>Archaea</taxon>
        <taxon>Methanobacteriati</taxon>
        <taxon>Methanobacteriota</taxon>
        <taxon>Stenosarchaea group</taxon>
        <taxon>Halobacteria</taxon>
        <taxon>Halobacteriales</taxon>
        <taxon>Haloferacaceae</taxon>
        <taxon>Natronocalculus</taxon>
    </lineage>
</organism>
<feature type="region of interest" description="Disordered" evidence="1">
    <location>
        <begin position="67"/>
        <end position="100"/>
    </location>
</feature>